<evidence type="ECO:0000256" key="1">
    <source>
        <dbReference type="ARBA" id="ARBA00022801"/>
    </source>
</evidence>
<dbReference type="InterPro" id="IPR049492">
    <property type="entry name" value="BD-FAE-like_dom"/>
</dbReference>
<sequence>MRRSVRLAALALLAAPVTLATFPMAAPLAAQQRGGYETHAYGSDRLQTLDFWPGATRDAPLVVFVHGGGWKRGSKRMVRDSSKLEHWQALGYAVAAVDYRLVPDNTVEQQGADVANAVAWLRDNASRLGFDRQRIALVGHSAGAHLVALVGTDPAYFRAAGLAMDDVVGVVPLDGAAYNVPDQMGENAILMGKTYEQAFGTDPARQRRLSPNLHTAAPNAPAFLILHVQREDARRQSNELAEGLNRAGTPAEVRDLPGRGLRGHRQINHDMGDPDYAGTAMVDSFLARVFRR</sequence>
<proteinExistence type="predicted"/>
<gene>
    <name evidence="5" type="ORF">E5222_10040</name>
</gene>
<dbReference type="RefSeq" id="WP_136693613.1">
    <property type="nucleotide sequence ID" value="NZ_SSHH01000002.1"/>
</dbReference>
<dbReference type="AlphaFoldDB" id="A0A4V4U8M0"/>
<dbReference type="SUPFAM" id="SSF53474">
    <property type="entry name" value="alpha/beta-Hydrolases"/>
    <property type="match status" value="1"/>
</dbReference>
<dbReference type="Proteomes" id="UP000309389">
    <property type="component" value="Unassembled WGS sequence"/>
</dbReference>
<comment type="caution">
    <text evidence="5">The sequence shown here is derived from an EMBL/GenBank/DDBJ whole genome shotgun (WGS) entry which is preliminary data.</text>
</comment>
<feature type="domain" description="BD-FAE-like" evidence="4">
    <location>
        <begin position="56"/>
        <end position="155"/>
    </location>
</feature>
<keyword evidence="3" id="KW-0732">Signal</keyword>
<organism evidence="5 6">
    <name type="scientific">Alteraurantiacibacter aquimixticola</name>
    <dbReference type="NCBI Taxonomy" id="2489173"/>
    <lineage>
        <taxon>Bacteria</taxon>
        <taxon>Pseudomonadati</taxon>
        <taxon>Pseudomonadota</taxon>
        <taxon>Alphaproteobacteria</taxon>
        <taxon>Sphingomonadales</taxon>
        <taxon>Erythrobacteraceae</taxon>
        <taxon>Alteraurantiacibacter</taxon>
    </lineage>
</organism>
<feature type="signal peptide" evidence="3">
    <location>
        <begin position="1"/>
        <end position="25"/>
    </location>
</feature>
<accession>A0A4V4U8M0</accession>
<evidence type="ECO:0000259" key="4">
    <source>
        <dbReference type="Pfam" id="PF20434"/>
    </source>
</evidence>
<feature type="chain" id="PRO_5020359757" evidence="3">
    <location>
        <begin position="26"/>
        <end position="292"/>
    </location>
</feature>
<dbReference type="Pfam" id="PF20434">
    <property type="entry name" value="BD-FAE"/>
    <property type="match status" value="1"/>
</dbReference>
<evidence type="ECO:0000256" key="2">
    <source>
        <dbReference type="SAM" id="MobiDB-lite"/>
    </source>
</evidence>
<dbReference type="Gene3D" id="3.40.50.1820">
    <property type="entry name" value="alpha/beta hydrolase"/>
    <property type="match status" value="1"/>
</dbReference>
<keyword evidence="6" id="KW-1185">Reference proteome</keyword>
<reference evidence="5 6" key="1">
    <citation type="submission" date="2019-04" db="EMBL/GenBank/DDBJ databases">
        <title>Altererythrobacter aquimixticola sp. nov., isolated from sediment of junction between the ocean and a freshwater spring.</title>
        <authorList>
            <person name="Yoon J.-H."/>
        </authorList>
    </citation>
    <scope>NUCLEOTIDE SEQUENCE [LARGE SCALE GENOMIC DNA]</scope>
    <source>
        <strain evidence="5 6">SSKS-13</strain>
    </source>
</reference>
<dbReference type="InterPro" id="IPR029058">
    <property type="entry name" value="AB_hydrolase_fold"/>
</dbReference>
<evidence type="ECO:0000256" key="3">
    <source>
        <dbReference type="SAM" id="SignalP"/>
    </source>
</evidence>
<dbReference type="InterPro" id="IPR050300">
    <property type="entry name" value="GDXG_lipolytic_enzyme"/>
</dbReference>
<dbReference type="EMBL" id="SSHH01000002">
    <property type="protein sequence ID" value="TIX50593.1"/>
    <property type="molecule type" value="Genomic_DNA"/>
</dbReference>
<evidence type="ECO:0000313" key="5">
    <source>
        <dbReference type="EMBL" id="TIX50593.1"/>
    </source>
</evidence>
<evidence type="ECO:0000313" key="6">
    <source>
        <dbReference type="Proteomes" id="UP000309389"/>
    </source>
</evidence>
<keyword evidence="1 5" id="KW-0378">Hydrolase</keyword>
<dbReference type="PANTHER" id="PTHR48081">
    <property type="entry name" value="AB HYDROLASE SUPERFAMILY PROTEIN C4A8.06C"/>
    <property type="match status" value="1"/>
</dbReference>
<protein>
    <submittedName>
        <fullName evidence="5">Alpha/beta hydrolase</fullName>
    </submittedName>
</protein>
<dbReference type="GO" id="GO:0016787">
    <property type="term" value="F:hydrolase activity"/>
    <property type="evidence" value="ECO:0007669"/>
    <property type="project" value="UniProtKB-KW"/>
</dbReference>
<name>A0A4V4U8M0_9SPHN</name>
<dbReference type="OrthoDB" id="9771666at2"/>
<dbReference type="PANTHER" id="PTHR48081:SF33">
    <property type="entry name" value="KYNURENINE FORMAMIDASE"/>
    <property type="match status" value="1"/>
</dbReference>
<feature type="region of interest" description="Disordered" evidence="2">
    <location>
        <begin position="238"/>
        <end position="272"/>
    </location>
</feature>